<dbReference type="AlphaFoldDB" id="A0A4Z0NM81"/>
<protein>
    <submittedName>
        <fullName evidence="1">5-carboxymethyl-2-hydroxymuconate Delta-isomerase</fullName>
    </submittedName>
</protein>
<dbReference type="EMBL" id="SRLB01000016">
    <property type="protein sequence ID" value="TGD96986.1"/>
    <property type="molecule type" value="Genomic_DNA"/>
</dbReference>
<gene>
    <name evidence="1" type="ORF">EU555_21675</name>
</gene>
<dbReference type="Gene3D" id="3.30.429.10">
    <property type="entry name" value="Macrophage Migration Inhibitory Factor"/>
    <property type="match status" value="1"/>
</dbReference>
<dbReference type="Pfam" id="PF02962">
    <property type="entry name" value="CHMI"/>
    <property type="match status" value="1"/>
</dbReference>
<organism evidence="1 2">
    <name type="scientific">Methylobacterium nonmethylotrophicum</name>
    <dbReference type="NCBI Taxonomy" id="1141884"/>
    <lineage>
        <taxon>Bacteria</taxon>
        <taxon>Pseudomonadati</taxon>
        <taxon>Pseudomonadota</taxon>
        <taxon>Alphaproteobacteria</taxon>
        <taxon>Hyphomicrobiales</taxon>
        <taxon>Methylobacteriaceae</taxon>
        <taxon>Methylobacterium</taxon>
    </lineage>
</organism>
<proteinExistence type="predicted"/>
<dbReference type="SUPFAM" id="SSF55331">
    <property type="entry name" value="Tautomerase/MIF"/>
    <property type="match status" value="1"/>
</dbReference>
<dbReference type="CDD" id="cd00580">
    <property type="entry name" value="CHMI"/>
    <property type="match status" value="1"/>
</dbReference>
<accession>A0A4Z0NM81</accession>
<evidence type="ECO:0000313" key="1">
    <source>
        <dbReference type="EMBL" id="TGD96986.1"/>
    </source>
</evidence>
<dbReference type="InterPro" id="IPR004220">
    <property type="entry name" value="5-COMe_2-OHmuconate_Isoase"/>
</dbReference>
<keyword evidence="1" id="KW-0413">Isomerase</keyword>
<dbReference type="OrthoDB" id="9814215at2"/>
<evidence type="ECO:0000313" key="2">
    <source>
        <dbReference type="Proteomes" id="UP000297535"/>
    </source>
</evidence>
<dbReference type="PANTHER" id="PTHR37950:SF1">
    <property type="entry name" value="4-HYDROXYPHENYLACETATE CATABOLISM PROTEIN"/>
    <property type="match status" value="1"/>
</dbReference>
<name>A0A4Z0NM81_9HYPH</name>
<dbReference type="Proteomes" id="UP000297535">
    <property type="component" value="Unassembled WGS sequence"/>
</dbReference>
<dbReference type="GO" id="GO:0008704">
    <property type="term" value="F:5-carboxymethyl-2-hydroxymuconate delta-isomerase activity"/>
    <property type="evidence" value="ECO:0007669"/>
    <property type="project" value="InterPro"/>
</dbReference>
<keyword evidence="2" id="KW-1185">Reference proteome</keyword>
<reference evidence="1 2" key="1">
    <citation type="submission" date="2019-04" db="EMBL/GenBank/DDBJ databases">
        <authorList>
            <person name="Feng G."/>
            <person name="Zhu H."/>
        </authorList>
    </citation>
    <scope>NUCLEOTIDE SEQUENCE [LARGE SCALE GENOMIC DNA]</scope>
    <source>
        <strain evidence="1 2">6HR-1</strain>
    </source>
</reference>
<dbReference type="InterPro" id="IPR014347">
    <property type="entry name" value="Tautomerase/MIF_sf"/>
</dbReference>
<dbReference type="PANTHER" id="PTHR37950">
    <property type="entry name" value="4-HYDROXYPHENYLACETATE CATABOLISM PROTEIN"/>
    <property type="match status" value="1"/>
</dbReference>
<comment type="caution">
    <text evidence="1">The sequence shown here is derived from an EMBL/GenBank/DDBJ whole genome shotgun (WGS) entry which is preliminary data.</text>
</comment>
<sequence>MRRREIGAGCGEGAVPHIIVEYSANLEPAVSPRRLVDALHRAALDTGVFPIGGLRTRAERRDVYAVADGDPDNGFVAVLARIGEGRDAETRGRVARALMDVLEAETAEVFRGRGLGLTVEVQEIDGTGSLKTNNLHERMARKDRGEAA</sequence>